<evidence type="ECO:0000256" key="9">
    <source>
        <dbReference type="ARBA" id="ARBA00023125"/>
    </source>
</evidence>
<dbReference type="InterPro" id="IPR055180">
    <property type="entry name" value="HsdR_RecA-like_helicase_dom_2"/>
</dbReference>
<dbReference type="HOGENOM" id="CLU_005762_0_0_0"/>
<dbReference type="Proteomes" id="UP000000789">
    <property type="component" value="Chromosome"/>
</dbReference>
<keyword evidence="4 10" id="KW-0547">Nucleotide-binding</keyword>
<evidence type="ECO:0000256" key="8">
    <source>
        <dbReference type="ARBA" id="ARBA00022840"/>
    </source>
</evidence>
<dbReference type="Pfam" id="PF18766">
    <property type="entry name" value="SWI2_SNF2"/>
    <property type="match status" value="1"/>
</dbReference>
<dbReference type="Gene3D" id="3.40.50.300">
    <property type="entry name" value="P-loop containing nucleotide triphosphate hydrolases"/>
    <property type="match status" value="2"/>
</dbReference>
<dbReference type="InterPro" id="IPR007409">
    <property type="entry name" value="Restrct_endonuc_type1_HsdR_N"/>
</dbReference>
<dbReference type="RefSeq" id="WP_012209682.1">
    <property type="nucleotide sequence ID" value="NC_010003.1"/>
</dbReference>
<evidence type="ECO:0000256" key="11">
    <source>
        <dbReference type="SAM" id="Coils"/>
    </source>
</evidence>
<dbReference type="PANTHER" id="PTHR30195">
    <property type="entry name" value="TYPE I SITE-SPECIFIC DEOXYRIBONUCLEASE PROTEIN SUBUNIT M AND R"/>
    <property type="match status" value="1"/>
</dbReference>
<dbReference type="Gene3D" id="3.90.1570.50">
    <property type="match status" value="1"/>
</dbReference>
<dbReference type="AlphaFoldDB" id="A9BH04"/>
<dbReference type="CDD" id="cd18030">
    <property type="entry name" value="DEXHc_RE_I_HsdR"/>
    <property type="match status" value="1"/>
</dbReference>
<keyword evidence="11" id="KW-0175">Coiled coil</keyword>
<dbReference type="eggNOG" id="COG0610">
    <property type="taxonomic scope" value="Bacteria"/>
</dbReference>
<gene>
    <name evidence="13" type="ordered locus">Pmob_1898</name>
</gene>
<keyword evidence="5 10" id="KW-0680">Restriction system</keyword>
<dbReference type="InterPro" id="IPR040980">
    <property type="entry name" value="SWI2_SNF2"/>
</dbReference>
<dbReference type="STRING" id="403833.Pmob_1898"/>
<comment type="subunit">
    <text evidence="10">The type I restriction/modification system is composed of three polypeptides R, M and S.</text>
</comment>
<evidence type="ECO:0000256" key="6">
    <source>
        <dbReference type="ARBA" id="ARBA00022759"/>
    </source>
</evidence>
<dbReference type="GO" id="GO:0009307">
    <property type="term" value="P:DNA restriction-modification system"/>
    <property type="evidence" value="ECO:0007669"/>
    <property type="project" value="UniProtKB-KW"/>
</dbReference>
<protein>
    <recommendedName>
        <fullName evidence="10">Type I restriction enzyme endonuclease subunit</fullName>
        <shortName evidence="10">R protein</shortName>
        <ecNumber evidence="10">3.1.21.3</ecNumber>
    </recommendedName>
</protein>
<evidence type="ECO:0000256" key="1">
    <source>
        <dbReference type="ARBA" id="ARBA00000851"/>
    </source>
</evidence>
<evidence type="ECO:0000256" key="3">
    <source>
        <dbReference type="ARBA" id="ARBA00022722"/>
    </source>
</evidence>
<dbReference type="Pfam" id="PF04313">
    <property type="entry name" value="HSDR_N"/>
    <property type="match status" value="1"/>
</dbReference>
<dbReference type="SMART" id="SM00487">
    <property type="entry name" value="DEXDc"/>
    <property type="match status" value="1"/>
</dbReference>
<evidence type="ECO:0000256" key="2">
    <source>
        <dbReference type="ARBA" id="ARBA00008598"/>
    </source>
</evidence>
<evidence type="ECO:0000313" key="13">
    <source>
        <dbReference type="EMBL" id="ABX32585.1"/>
    </source>
</evidence>
<evidence type="ECO:0000256" key="4">
    <source>
        <dbReference type="ARBA" id="ARBA00022741"/>
    </source>
</evidence>
<dbReference type="CDD" id="cd18800">
    <property type="entry name" value="SF2_C_EcoR124I-like"/>
    <property type="match status" value="1"/>
</dbReference>
<dbReference type="SUPFAM" id="SSF52540">
    <property type="entry name" value="P-loop containing nucleoside triphosphate hydrolases"/>
    <property type="match status" value="1"/>
</dbReference>
<comment type="similarity">
    <text evidence="2 10">Belongs to the HsdR family.</text>
</comment>
<keyword evidence="8 10" id="KW-0067">ATP-binding</keyword>
<dbReference type="Pfam" id="PF22679">
    <property type="entry name" value="T1R_D3-like"/>
    <property type="match status" value="1"/>
</dbReference>
<evidence type="ECO:0000256" key="5">
    <source>
        <dbReference type="ARBA" id="ARBA00022747"/>
    </source>
</evidence>
<comment type="catalytic activity">
    <reaction evidence="1 10">
        <text>Endonucleolytic cleavage of DNA to give random double-stranded fragments with terminal 5'-phosphates, ATP is simultaneously hydrolyzed.</text>
        <dbReference type="EC" id="3.1.21.3"/>
    </reaction>
</comment>
<dbReference type="InterPro" id="IPR027417">
    <property type="entry name" value="P-loop_NTPase"/>
</dbReference>
<feature type="coiled-coil region" evidence="11">
    <location>
        <begin position="870"/>
        <end position="897"/>
    </location>
</feature>
<dbReference type="GO" id="GO:0009035">
    <property type="term" value="F:type I site-specific deoxyribonuclease activity"/>
    <property type="evidence" value="ECO:0007669"/>
    <property type="project" value="UniProtKB-EC"/>
</dbReference>
<keyword evidence="7 10" id="KW-0378">Hydrolase</keyword>
<sequence>MGLGDEKYSAQDPIIKYVQEESAEYGSSEGSKVFLNLGWEYVKPDEALRLKGGEKGLIFKDVFIKQLQKLNPGFMDHLSAEKILKDLERIPPNIQGNLIIWEFLKGLKTIFVPNEKRERNVTFLDTYEIDRNIFQVTDEFTFTNGSETIRADVVFLINGVPFILIETKAPHRTDPLNEAYKQVKRYHQEAPELLAILQIFGLIDVIRFYYGATWNLSGGSLFEWKDELDQGYETLIKTFFDRKRVIKILTDFILFTKQDEELKKVVLRPHQMKAVDKIIERAKDPSKQRGLIWHTQGSGKTYTMIVTAKKIIEDPFFENPTVIMLVDRNELESQLFSNLKSVGIENVEVVESKKHLRQLLKTDKRGLIVSMIHKFDNIPADLNLRKNIFVLVDEAHRSTGGKLGTFLEGALPNATYIGFTGTPIDKTNYGKGTFVTFGKDDPPKGYLDKYSISESIKDGTTVPLYYTFAPNKMMIEKDVLEKEFLTLAETQGVSDVEELNKVLEKAVKLKNMLKNNDRVQLISKFVAKHFKEFIEPMGFKAFLVAVDREACALYKEELDKHLPPEYSKVVYSQSQNDPPQMTKYYLSEMEEKKVRENFKKPGELPKILIVTEKLLTGFDAPILYCMYLDKPMRDHVLLQAIARINRPYKKEEKDKKNGLVVDFVGIFNNLEKALAFDSEDIEGVIEDIELLKEEFAQQMEIGKEKYLSIVAKKDRDKSVDAILEYFMDEEKRNEFFVYYKKLSGLYEILSPDKFLKKYLQDYDTLSRMYKILKNAYEKGVSVDEEFTEKTKKLIQKYTKNSKIKDTLEVFVIDEYTLKRIEESNASDVEKVFNLYKSIEKTVEEESVEYPILITIGEKAENLLFLYKNRQKSTEETLNGLKNLVQETNDKKKAQKESGKSAAFFTLKELLKDESIDDAEDIAEEFEKKKETYPLWDKDEVQKRKMRQEFYKLLGPKGLKGEKIKQLFEKYLYILKGRDVND</sequence>
<keyword evidence="3" id="KW-0540">Nuclease</keyword>
<keyword evidence="9 10" id="KW-0238">DNA-binding</keyword>
<dbReference type="EMBL" id="CP000879">
    <property type="protein sequence ID" value="ABX32585.1"/>
    <property type="molecule type" value="Genomic_DNA"/>
</dbReference>
<evidence type="ECO:0000313" key="14">
    <source>
        <dbReference type="Proteomes" id="UP000000789"/>
    </source>
</evidence>
<evidence type="ECO:0000256" key="7">
    <source>
        <dbReference type="ARBA" id="ARBA00022801"/>
    </source>
</evidence>
<keyword evidence="6" id="KW-0255">Endonuclease</keyword>
<dbReference type="InterPro" id="IPR004473">
    <property type="entry name" value="Restrct_endonuc_typeI_HsdR"/>
</dbReference>
<dbReference type="NCBIfam" id="TIGR00348">
    <property type="entry name" value="hsdR"/>
    <property type="match status" value="1"/>
</dbReference>
<proteinExistence type="inferred from homology"/>
<evidence type="ECO:0000259" key="12">
    <source>
        <dbReference type="PROSITE" id="PS51192"/>
    </source>
</evidence>
<accession>A9BH04</accession>
<dbReference type="InterPro" id="IPR014001">
    <property type="entry name" value="Helicase_ATP-bd"/>
</dbReference>
<dbReference type="PROSITE" id="PS51192">
    <property type="entry name" value="HELICASE_ATP_BIND_1"/>
    <property type="match status" value="1"/>
</dbReference>
<dbReference type="KEGG" id="pmo:Pmob_1898"/>
<dbReference type="REBASE" id="16698">
    <property type="entry name" value="PmoSJORF1896P"/>
</dbReference>
<keyword evidence="14" id="KW-1185">Reference proteome</keyword>
<dbReference type="EC" id="3.1.21.3" evidence="10"/>
<dbReference type="GO" id="GO:0005524">
    <property type="term" value="F:ATP binding"/>
    <property type="evidence" value="ECO:0007669"/>
    <property type="project" value="UniProtKB-KW"/>
</dbReference>
<dbReference type="PANTHER" id="PTHR30195:SF15">
    <property type="entry name" value="TYPE I RESTRICTION ENZYME HINDI ENDONUCLEASE SUBUNIT"/>
    <property type="match status" value="1"/>
</dbReference>
<reference evidence="13" key="1">
    <citation type="submission" date="2007-11" db="EMBL/GenBank/DDBJ databases">
        <title>Complete sequence of Petroga mobilis SJ95.</title>
        <authorList>
            <consortium name="US DOE Joint Genome Institute"/>
            <person name="Copeland A."/>
            <person name="Lucas S."/>
            <person name="Lapidus A."/>
            <person name="Barry K."/>
            <person name="Glavina del Rio T."/>
            <person name="Dalin E."/>
            <person name="Tice H."/>
            <person name="Pitluck S."/>
            <person name="Meincke L."/>
            <person name="Brettin T."/>
            <person name="Bruce D."/>
            <person name="Detter J.C."/>
            <person name="Han C."/>
            <person name="Kuske C.R."/>
            <person name="Schmutz J."/>
            <person name="Larimer F."/>
            <person name="Land M."/>
            <person name="Hauser L."/>
            <person name="Kyrpides N."/>
            <person name="Mikhailova N."/>
            <person name="Noll K."/>
            <person name="Richardson P."/>
        </authorList>
    </citation>
    <scope>NUCLEOTIDE SEQUENCE [LARGE SCALE GENOMIC DNA]</scope>
    <source>
        <strain evidence="13">SJ95</strain>
    </source>
</reference>
<dbReference type="InterPro" id="IPR051268">
    <property type="entry name" value="Type-I_R_enzyme_R_subunit"/>
</dbReference>
<name>A9BH04_PETMO</name>
<comment type="function">
    <text evidence="10">Subunit R is required for both nuclease and ATPase activities, but not for modification.</text>
</comment>
<dbReference type="CDD" id="cd22332">
    <property type="entry name" value="HsdR_N"/>
    <property type="match status" value="1"/>
</dbReference>
<evidence type="ECO:0000256" key="10">
    <source>
        <dbReference type="RuleBase" id="RU364115"/>
    </source>
</evidence>
<feature type="domain" description="Helicase ATP-binding" evidence="12">
    <location>
        <begin position="281"/>
        <end position="441"/>
    </location>
</feature>
<organism evidence="13 14">
    <name type="scientific">Petrotoga mobilis (strain DSM 10674 / SJ95)</name>
    <dbReference type="NCBI Taxonomy" id="403833"/>
    <lineage>
        <taxon>Bacteria</taxon>
        <taxon>Thermotogati</taxon>
        <taxon>Thermotogota</taxon>
        <taxon>Thermotogae</taxon>
        <taxon>Petrotogales</taxon>
        <taxon>Petrotogaceae</taxon>
        <taxon>Petrotoga</taxon>
    </lineage>
</organism>
<dbReference type="GO" id="GO:0003677">
    <property type="term" value="F:DNA binding"/>
    <property type="evidence" value="ECO:0007669"/>
    <property type="project" value="UniProtKB-KW"/>
</dbReference>
<dbReference type="OrthoDB" id="9758243at2"/>